<evidence type="ECO:0000313" key="3">
    <source>
        <dbReference type="Proteomes" id="UP000314982"/>
    </source>
</evidence>
<keyword evidence="3" id="KW-1185">Reference proteome</keyword>
<organism evidence="2 3">
    <name type="scientific">Hucho hucho</name>
    <name type="common">huchen</name>
    <dbReference type="NCBI Taxonomy" id="62062"/>
    <lineage>
        <taxon>Eukaryota</taxon>
        <taxon>Metazoa</taxon>
        <taxon>Chordata</taxon>
        <taxon>Craniata</taxon>
        <taxon>Vertebrata</taxon>
        <taxon>Euteleostomi</taxon>
        <taxon>Actinopterygii</taxon>
        <taxon>Neopterygii</taxon>
        <taxon>Teleostei</taxon>
        <taxon>Protacanthopterygii</taxon>
        <taxon>Salmoniformes</taxon>
        <taxon>Salmonidae</taxon>
        <taxon>Salmoninae</taxon>
        <taxon>Hucho</taxon>
    </lineage>
</organism>
<dbReference type="Ensembl" id="ENSHHUT00000020323.1">
    <property type="protein sequence ID" value="ENSHHUP00000019601.1"/>
    <property type="gene ID" value="ENSHHUG00000012244.1"/>
</dbReference>
<dbReference type="GeneTree" id="ENSGT00980000202943"/>
<protein>
    <recommendedName>
        <fullName evidence="4">PLAC domain-containing protein</fullName>
    </recommendedName>
</protein>
<dbReference type="Proteomes" id="UP000314982">
    <property type="component" value="Unassembled WGS sequence"/>
</dbReference>
<reference evidence="2" key="2">
    <citation type="submission" date="2025-08" db="UniProtKB">
        <authorList>
            <consortium name="Ensembl"/>
        </authorList>
    </citation>
    <scope>IDENTIFICATION</scope>
</reference>
<dbReference type="AlphaFoldDB" id="A0A4W5L3K9"/>
<proteinExistence type="inferred from homology"/>
<dbReference type="InterPro" id="IPR006461">
    <property type="entry name" value="PLAC_motif_containing"/>
</dbReference>
<dbReference type="NCBIfam" id="TIGR01571">
    <property type="entry name" value="A_thal_Cys_rich"/>
    <property type="match status" value="1"/>
</dbReference>
<evidence type="ECO:0008006" key="4">
    <source>
        <dbReference type="Google" id="ProtNLM"/>
    </source>
</evidence>
<reference evidence="2" key="3">
    <citation type="submission" date="2025-09" db="UniProtKB">
        <authorList>
            <consortium name="Ensembl"/>
        </authorList>
    </citation>
    <scope>IDENTIFICATION</scope>
</reference>
<comment type="similarity">
    <text evidence="1">Belongs to the cornifelin family.</text>
</comment>
<reference evidence="3" key="1">
    <citation type="submission" date="2018-06" db="EMBL/GenBank/DDBJ databases">
        <title>Genome assembly of Danube salmon.</title>
        <authorList>
            <person name="Macqueen D.J."/>
            <person name="Gundappa M.K."/>
        </authorList>
    </citation>
    <scope>NUCLEOTIDE SEQUENCE [LARGE SCALE GENOMIC DNA]</scope>
</reference>
<evidence type="ECO:0000256" key="1">
    <source>
        <dbReference type="ARBA" id="ARBA00009024"/>
    </source>
</evidence>
<dbReference type="STRING" id="62062.ENSHHUP00000019601"/>
<evidence type="ECO:0000313" key="2">
    <source>
        <dbReference type="Ensembl" id="ENSHHUP00000019601.1"/>
    </source>
</evidence>
<sequence length="168" mass="19596">MEKKEACKSGYEVCDTAVMSQPNTLAKWNSRILDCCIDRRVCLCGTFCSMCLACQMAERYGECFCLPLLPTTMMMMRTSMRERYNIPGSCRKYVQRISRRHYKTTKDFSWGPVCRDPEKDMELWCDGLLCRQRCLPLRWQRNTESVSYSLMFHGHILCCEPAFGSDIT</sequence>
<accession>A0A4W5L3K9</accession>
<name>A0A4W5L3K9_9TELE</name>